<dbReference type="Pfam" id="PF04341">
    <property type="entry name" value="DUF485"/>
    <property type="match status" value="1"/>
</dbReference>
<evidence type="ECO:0000313" key="4">
    <source>
        <dbReference type="Proteomes" id="UP001596119"/>
    </source>
</evidence>
<feature type="compositionally biased region" description="Pro residues" evidence="1">
    <location>
        <begin position="1"/>
        <end position="11"/>
    </location>
</feature>
<gene>
    <name evidence="3" type="ORF">ACFQH9_31560</name>
</gene>
<proteinExistence type="predicted"/>
<evidence type="ECO:0000256" key="1">
    <source>
        <dbReference type="SAM" id="MobiDB-lite"/>
    </source>
</evidence>
<feature type="region of interest" description="Disordered" evidence="1">
    <location>
        <begin position="1"/>
        <end position="24"/>
    </location>
</feature>
<dbReference type="InterPro" id="IPR007436">
    <property type="entry name" value="DUF485"/>
</dbReference>
<sequence length="122" mass="13601">MSTTESPPPAGESPAGGTTAHPDWTTVQQSPEFQALRSRLRRFIFPLTAAFLAWYLLYVVLASYAAGFMSTKLVGNINVGLVFGLLQFVSTFAITTWYVKWADKKFDPHSEAIREEIEGVRK</sequence>
<feature type="transmembrane region" description="Helical" evidence="2">
    <location>
        <begin position="77"/>
        <end position="99"/>
    </location>
</feature>
<dbReference type="Proteomes" id="UP001596119">
    <property type="component" value="Unassembled WGS sequence"/>
</dbReference>
<organism evidence="3 4">
    <name type="scientific">Pseudonocardia lutea</name>
    <dbReference type="NCBI Taxonomy" id="2172015"/>
    <lineage>
        <taxon>Bacteria</taxon>
        <taxon>Bacillati</taxon>
        <taxon>Actinomycetota</taxon>
        <taxon>Actinomycetes</taxon>
        <taxon>Pseudonocardiales</taxon>
        <taxon>Pseudonocardiaceae</taxon>
        <taxon>Pseudonocardia</taxon>
    </lineage>
</organism>
<evidence type="ECO:0000313" key="3">
    <source>
        <dbReference type="EMBL" id="MFC5952807.1"/>
    </source>
</evidence>
<keyword evidence="4" id="KW-1185">Reference proteome</keyword>
<reference evidence="4" key="1">
    <citation type="journal article" date="2019" name="Int. J. Syst. Evol. Microbiol.">
        <title>The Global Catalogue of Microorganisms (GCM) 10K type strain sequencing project: providing services to taxonomists for standard genome sequencing and annotation.</title>
        <authorList>
            <consortium name="The Broad Institute Genomics Platform"/>
            <consortium name="The Broad Institute Genome Sequencing Center for Infectious Disease"/>
            <person name="Wu L."/>
            <person name="Ma J."/>
        </authorList>
    </citation>
    <scope>NUCLEOTIDE SEQUENCE [LARGE SCALE GENOMIC DNA]</scope>
    <source>
        <strain evidence="4">CGMCC 4.7397</strain>
    </source>
</reference>
<comment type="caution">
    <text evidence="3">The sequence shown here is derived from an EMBL/GenBank/DDBJ whole genome shotgun (WGS) entry which is preliminary data.</text>
</comment>
<feature type="transmembrane region" description="Helical" evidence="2">
    <location>
        <begin position="43"/>
        <end position="65"/>
    </location>
</feature>
<keyword evidence="2" id="KW-0812">Transmembrane</keyword>
<keyword evidence="2" id="KW-0472">Membrane</keyword>
<dbReference type="PANTHER" id="PTHR38441">
    <property type="entry name" value="INTEGRAL MEMBRANE PROTEIN-RELATED"/>
    <property type="match status" value="1"/>
</dbReference>
<dbReference type="PANTHER" id="PTHR38441:SF1">
    <property type="entry name" value="MEMBRANE PROTEIN"/>
    <property type="match status" value="1"/>
</dbReference>
<keyword evidence="2" id="KW-1133">Transmembrane helix</keyword>
<name>A0ABW1IGV7_9PSEU</name>
<accession>A0ABW1IGV7</accession>
<protein>
    <submittedName>
        <fullName evidence="3">DUF485 domain-containing protein</fullName>
    </submittedName>
</protein>
<evidence type="ECO:0000256" key="2">
    <source>
        <dbReference type="SAM" id="Phobius"/>
    </source>
</evidence>
<dbReference type="RefSeq" id="WP_379572046.1">
    <property type="nucleotide sequence ID" value="NZ_JBHSQK010000127.1"/>
</dbReference>
<dbReference type="EMBL" id="JBHSQK010000127">
    <property type="protein sequence ID" value="MFC5952807.1"/>
    <property type="molecule type" value="Genomic_DNA"/>
</dbReference>